<dbReference type="EMBL" id="CCYD01003055">
    <property type="protein sequence ID" value="CEG49462.1"/>
    <property type="molecule type" value="Genomic_DNA"/>
</dbReference>
<dbReference type="GeneID" id="36402280"/>
<organism evidence="1 2">
    <name type="scientific">Plasmopara halstedii</name>
    <name type="common">Downy mildew of sunflower</name>
    <dbReference type="NCBI Taxonomy" id="4781"/>
    <lineage>
        <taxon>Eukaryota</taxon>
        <taxon>Sar</taxon>
        <taxon>Stramenopiles</taxon>
        <taxon>Oomycota</taxon>
        <taxon>Peronosporomycetes</taxon>
        <taxon>Peronosporales</taxon>
        <taxon>Peronosporaceae</taxon>
        <taxon>Plasmopara</taxon>
    </lineage>
</organism>
<dbReference type="Proteomes" id="UP000054928">
    <property type="component" value="Unassembled WGS sequence"/>
</dbReference>
<proteinExistence type="predicted"/>
<keyword evidence="2" id="KW-1185">Reference proteome</keyword>
<reference evidence="2" key="1">
    <citation type="submission" date="2014-09" db="EMBL/GenBank/DDBJ databases">
        <authorList>
            <person name="Sharma Rahul"/>
            <person name="Thines Marco"/>
        </authorList>
    </citation>
    <scope>NUCLEOTIDE SEQUENCE [LARGE SCALE GENOMIC DNA]</scope>
</reference>
<dbReference type="AlphaFoldDB" id="A0A0P1B3W0"/>
<dbReference type="InterPro" id="IPR055308">
    <property type="entry name" value="TEX47-like"/>
</dbReference>
<dbReference type="OMA" id="LSKIQCE"/>
<dbReference type="Pfam" id="PF24787">
    <property type="entry name" value="TEX47"/>
    <property type="match status" value="1"/>
</dbReference>
<protein>
    <submittedName>
        <fullName evidence="1">Uncharacterized protein</fullName>
    </submittedName>
</protein>
<dbReference type="RefSeq" id="XP_024585831.1">
    <property type="nucleotide sequence ID" value="XM_024720653.1"/>
</dbReference>
<name>A0A0P1B3W0_PLAHL</name>
<evidence type="ECO:0000313" key="2">
    <source>
        <dbReference type="Proteomes" id="UP000054928"/>
    </source>
</evidence>
<sequence length="311" mass="34815">MDTSNVVNKQSHQLLPVSSSNAISCNQDVVNKNMISTSHPTFDVLELLGPSLSEVLTFVNPPKPRRLQETQQNVDEVSNGIETIVPGNQSCESSISSLINVESQSKFDLCLSRSAIIGELVDLSADNARKIQEYFAKMMSTIQCEATGLVLLHDATVVIFLETTAEQFILILKQLQQQPIVKVRSMKILANCDGHGVQILQGLYFKKIVINRSNKGDWTDDAPQQCIVDTFLNLIKFVKKIGPMLPGEIQKCLTNLSNTDQIFLPSNELVLWLLGREELMTLDEYLAFFDSPIAVELESDRVWPVRPLVYY</sequence>
<dbReference type="PANTHER" id="PTHR34035">
    <property type="entry name" value="TESTIS-EXPRESSED PROTEIN 47"/>
    <property type="match status" value="1"/>
</dbReference>
<evidence type="ECO:0000313" key="1">
    <source>
        <dbReference type="EMBL" id="CEG49462.1"/>
    </source>
</evidence>
<dbReference type="PANTHER" id="PTHR34035:SF1">
    <property type="entry name" value="TESTIS-EXPRESSED PROTEIN 47"/>
    <property type="match status" value="1"/>
</dbReference>
<dbReference type="OrthoDB" id="548795at2759"/>
<accession>A0A0P1B3W0</accession>